<dbReference type="InterPro" id="IPR016187">
    <property type="entry name" value="CTDL_fold"/>
</dbReference>
<reference evidence="4" key="1">
    <citation type="submission" date="2020-11" db="EMBL/GenBank/DDBJ databases">
        <authorList>
            <person name="Tran Van P."/>
        </authorList>
    </citation>
    <scope>NUCLEOTIDE SEQUENCE</scope>
</reference>
<sequence length="388" mass="43382">MSGSNLASIVEPDEQEFIASYAKTRTNVDHLWIGLFGTQNSSLTWFEWTDGQFVDITIWAAKQPIISPKETHSCVFMDRESGQWSTGLCSDSKPFICKTSDTFTAPEEEDSGREVCPQYNAQQESALKWVSFDKTSGSCYLFSSEFEPNLLRTTWAEASDRCQSLNASLMSVHSYNFDTVLKMTDKIRDNTWIGLHETDVDRYKWDDGSAVDLTYWANSAGHDTENGGKKCVSMRRETMKWSLSPCFNDSHVYDFICETRKGRPPKRKGSAPSATTSDPTSDPLESGDDSDGWDVPQVLKICFTVLGALIAVSIAVNVYFFARRRQAPGGCLGRNRHISAIEQNGGTSSTGSTESVNSSDAMDRRRRFNDILNSNDPEIVFSNIKLKK</sequence>
<name>A0A7R9PXV5_9ACAR</name>
<dbReference type="AlphaFoldDB" id="A0A7R9PXV5"/>
<dbReference type="Pfam" id="PF00059">
    <property type="entry name" value="Lectin_C"/>
    <property type="match status" value="2"/>
</dbReference>
<dbReference type="EMBL" id="CAJPIZ010002020">
    <property type="protein sequence ID" value="CAG2104418.1"/>
    <property type="molecule type" value="Genomic_DNA"/>
</dbReference>
<dbReference type="Proteomes" id="UP000759131">
    <property type="component" value="Unassembled WGS sequence"/>
</dbReference>
<protein>
    <recommendedName>
        <fullName evidence="3">C-type lectin domain-containing protein</fullName>
    </recommendedName>
</protein>
<keyword evidence="2" id="KW-0812">Transmembrane</keyword>
<feature type="domain" description="C-type lectin" evidence="3">
    <location>
        <begin position="135"/>
        <end position="246"/>
    </location>
</feature>
<dbReference type="CDD" id="cd00037">
    <property type="entry name" value="CLECT"/>
    <property type="match status" value="2"/>
</dbReference>
<proteinExistence type="predicted"/>
<keyword evidence="5" id="KW-1185">Reference proteome</keyword>
<feature type="domain" description="C-type lectin" evidence="3">
    <location>
        <begin position="1"/>
        <end position="98"/>
    </location>
</feature>
<feature type="region of interest" description="Disordered" evidence="1">
    <location>
        <begin position="342"/>
        <end position="362"/>
    </location>
</feature>
<dbReference type="SUPFAM" id="SSF56436">
    <property type="entry name" value="C-type lectin-like"/>
    <property type="match status" value="2"/>
</dbReference>
<dbReference type="InterPro" id="IPR050111">
    <property type="entry name" value="C-type_lectin/snaclec_domain"/>
</dbReference>
<dbReference type="PROSITE" id="PS50041">
    <property type="entry name" value="C_TYPE_LECTIN_2"/>
    <property type="match status" value="2"/>
</dbReference>
<feature type="transmembrane region" description="Helical" evidence="2">
    <location>
        <begin position="303"/>
        <end position="322"/>
    </location>
</feature>
<evidence type="ECO:0000256" key="2">
    <source>
        <dbReference type="SAM" id="Phobius"/>
    </source>
</evidence>
<feature type="region of interest" description="Disordered" evidence="1">
    <location>
        <begin position="261"/>
        <end position="291"/>
    </location>
</feature>
<keyword evidence="2" id="KW-1133">Transmembrane helix</keyword>
<keyword evidence="2" id="KW-0472">Membrane</keyword>
<dbReference type="EMBL" id="OC856595">
    <property type="protein sequence ID" value="CAD7623988.1"/>
    <property type="molecule type" value="Genomic_DNA"/>
</dbReference>
<dbReference type="Gene3D" id="3.10.100.10">
    <property type="entry name" value="Mannose-Binding Protein A, subunit A"/>
    <property type="match status" value="2"/>
</dbReference>
<evidence type="ECO:0000259" key="3">
    <source>
        <dbReference type="PROSITE" id="PS50041"/>
    </source>
</evidence>
<gene>
    <name evidence="4" type="ORF">OSB1V03_LOCUS4435</name>
</gene>
<evidence type="ECO:0000313" key="4">
    <source>
        <dbReference type="EMBL" id="CAD7623988.1"/>
    </source>
</evidence>
<feature type="compositionally biased region" description="Low complexity" evidence="1">
    <location>
        <begin position="345"/>
        <end position="359"/>
    </location>
</feature>
<evidence type="ECO:0000256" key="1">
    <source>
        <dbReference type="SAM" id="MobiDB-lite"/>
    </source>
</evidence>
<organism evidence="4">
    <name type="scientific">Medioppia subpectinata</name>
    <dbReference type="NCBI Taxonomy" id="1979941"/>
    <lineage>
        <taxon>Eukaryota</taxon>
        <taxon>Metazoa</taxon>
        <taxon>Ecdysozoa</taxon>
        <taxon>Arthropoda</taxon>
        <taxon>Chelicerata</taxon>
        <taxon>Arachnida</taxon>
        <taxon>Acari</taxon>
        <taxon>Acariformes</taxon>
        <taxon>Sarcoptiformes</taxon>
        <taxon>Oribatida</taxon>
        <taxon>Brachypylina</taxon>
        <taxon>Oppioidea</taxon>
        <taxon>Oppiidae</taxon>
        <taxon>Medioppia</taxon>
    </lineage>
</organism>
<dbReference type="PANTHER" id="PTHR22803">
    <property type="entry name" value="MANNOSE, PHOSPHOLIPASE, LECTIN RECEPTOR RELATED"/>
    <property type="match status" value="1"/>
</dbReference>
<dbReference type="SMART" id="SM00034">
    <property type="entry name" value="CLECT"/>
    <property type="match status" value="2"/>
</dbReference>
<evidence type="ECO:0000313" key="5">
    <source>
        <dbReference type="Proteomes" id="UP000759131"/>
    </source>
</evidence>
<dbReference type="InterPro" id="IPR001304">
    <property type="entry name" value="C-type_lectin-like"/>
</dbReference>
<dbReference type="InterPro" id="IPR016186">
    <property type="entry name" value="C-type_lectin-like/link_sf"/>
</dbReference>
<feature type="compositionally biased region" description="Low complexity" evidence="1">
    <location>
        <begin position="270"/>
        <end position="283"/>
    </location>
</feature>
<accession>A0A7R9PXV5</accession>
<dbReference type="OrthoDB" id="6515095at2759"/>